<keyword evidence="2" id="KW-1185">Reference proteome</keyword>
<protein>
    <submittedName>
        <fullName evidence="1">AP-1-like transcription factor yap1</fullName>
    </submittedName>
</protein>
<comment type="caution">
    <text evidence="1">The sequence shown here is derived from an EMBL/GenBank/DDBJ whole genome shotgun (WGS) entry which is preliminary data.</text>
</comment>
<feature type="non-terminal residue" evidence="1">
    <location>
        <position position="1"/>
    </location>
</feature>
<organism evidence="1 2">
    <name type="scientific">Frankliniella fusca</name>
    <dbReference type="NCBI Taxonomy" id="407009"/>
    <lineage>
        <taxon>Eukaryota</taxon>
        <taxon>Metazoa</taxon>
        <taxon>Ecdysozoa</taxon>
        <taxon>Arthropoda</taxon>
        <taxon>Hexapoda</taxon>
        <taxon>Insecta</taxon>
        <taxon>Pterygota</taxon>
        <taxon>Neoptera</taxon>
        <taxon>Paraneoptera</taxon>
        <taxon>Thysanoptera</taxon>
        <taxon>Terebrantia</taxon>
        <taxon>Thripoidea</taxon>
        <taxon>Thripidae</taxon>
        <taxon>Frankliniella</taxon>
    </lineage>
</organism>
<name>A0AAE1HSJ9_9NEOP</name>
<accession>A0AAE1HSJ9</accession>
<dbReference type="Proteomes" id="UP001219518">
    <property type="component" value="Unassembled WGS sequence"/>
</dbReference>
<reference evidence="1" key="2">
    <citation type="journal article" date="2023" name="BMC Genomics">
        <title>Pest status, molecular evolution, and epigenetic factors derived from the genome assembly of Frankliniella fusca, a thysanopteran phytovirus vector.</title>
        <authorList>
            <person name="Catto M.A."/>
            <person name="Labadie P.E."/>
            <person name="Jacobson A.L."/>
            <person name="Kennedy G.G."/>
            <person name="Srinivasan R."/>
            <person name="Hunt B.G."/>
        </authorList>
    </citation>
    <scope>NUCLEOTIDE SEQUENCE</scope>
    <source>
        <strain evidence="1">PL_HMW_Pooled</strain>
    </source>
</reference>
<dbReference type="AlphaFoldDB" id="A0AAE1HSJ9"/>
<evidence type="ECO:0000313" key="2">
    <source>
        <dbReference type="Proteomes" id="UP001219518"/>
    </source>
</evidence>
<reference evidence="1" key="1">
    <citation type="submission" date="2021-07" db="EMBL/GenBank/DDBJ databases">
        <authorList>
            <person name="Catto M.A."/>
            <person name="Jacobson A."/>
            <person name="Kennedy G."/>
            <person name="Labadie P."/>
            <person name="Hunt B.G."/>
            <person name="Srinivasan R."/>
        </authorList>
    </citation>
    <scope>NUCLEOTIDE SEQUENCE</scope>
    <source>
        <strain evidence="1">PL_HMW_Pooled</strain>
        <tissue evidence="1">Head</tissue>
    </source>
</reference>
<dbReference type="EMBL" id="JAHWGI010001267">
    <property type="protein sequence ID" value="KAK3926573.1"/>
    <property type="molecule type" value="Genomic_DNA"/>
</dbReference>
<proteinExistence type="predicted"/>
<sequence length="322" mass="36686">AFYRFLNANVTTGLNCYLTALTYLKDVSALSLKYFNKDDVQTLTTKMALRLKRARKTVLQPKLLKSEVLKNKRYLSEYKTRSTINTTTSVADSEEEERHVREWLSAHVQDSSLPVTEREWNRATKFLALNMLTSTYQRPGAVANLTQEELFPEGEGRAEFLDDDIPMAECDMSDNNDVVVGSSEHKTKNTHGPAPLVRKKKLEDMFEMYLVLQKRRNPTATTGFSTFRNKSVRKSEFLFERVNSNRKKFKITSSILRRAAATQVCATGSEEQKLQLAAVMTHTPGVQTRKYDQGKRVRGMLTAKGVQAIVNDPKPMSRKRSD</sequence>
<gene>
    <name evidence="1" type="ORF">KUF71_014909</name>
</gene>
<evidence type="ECO:0000313" key="1">
    <source>
        <dbReference type="EMBL" id="KAK3926573.1"/>
    </source>
</evidence>